<dbReference type="GO" id="GO:0003723">
    <property type="term" value="F:RNA binding"/>
    <property type="evidence" value="ECO:0007669"/>
    <property type="project" value="UniProtKB-UniRule"/>
</dbReference>
<dbReference type="InterPro" id="IPR012677">
    <property type="entry name" value="Nucleotide-bd_a/b_plait_sf"/>
</dbReference>
<evidence type="ECO:0000256" key="4">
    <source>
        <dbReference type="SAM" id="MobiDB-lite"/>
    </source>
</evidence>
<dbReference type="InterPro" id="IPR000504">
    <property type="entry name" value="RRM_dom"/>
</dbReference>
<evidence type="ECO:0000256" key="3">
    <source>
        <dbReference type="PROSITE-ProRule" id="PRU00176"/>
    </source>
</evidence>
<dbReference type="OrthoDB" id="431068at2759"/>
<proteinExistence type="predicted"/>
<evidence type="ECO:0000256" key="1">
    <source>
        <dbReference type="ARBA" id="ARBA00022737"/>
    </source>
</evidence>
<dbReference type="CDD" id="cd12254">
    <property type="entry name" value="RRM_hnRNPH_ESRPs_RBM12_like"/>
    <property type="match status" value="2"/>
</dbReference>
<accession>A0A835SQC6</accession>
<feature type="region of interest" description="Disordered" evidence="4">
    <location>
        <begin position="1"/>
        <end position="25"/>
    </location>
</feature>
<feature type="domain" description="RRM" evidence="5">
    <location>
        <begin position="28"/>
        <end position="110"/>
    </location>
</feature>
<keyword evidence="1" id="KW-0677">Repeat</keyword>
<organism evidence="6 7">
    <name type="scientific">Chlamydomonas incerta</name>
    <dbReference type="NCBI Taxonomy" id="51695"/>
    <lineage>
        <taxon>Eukaryota</taxon>
        <taxon>Viridiplantae</taxon>
        <taxon>Chlorophyta</taxon>
        <taxon>core chlorophytes</taxon>
        <taxon>Chlorophyceae</taxon>
        <taxon>CS clade</taxon>
        <taxon>Chlamydomonadales</taxon>
        <taxon>Chlamydomonadaceae</taxon>
        <taxon>Chlamydomonas</taxon>
    </lineage>
</organism>
<reference evidence="6" key="1">
    <citation type="journal article" date="2020" name="bioRxiv">
        <title>Comparative genomics of Chlamydomonas.</title>
        <authorList>
            <person name="Craig R.J."/>
            <person name="Hasan A.R."/>
            <person name="Ness R.W."/>
            <person name="Keightley P.D."/>
        </authorList>
    </citation>
    <scope>NUCLEOTIDE SEQUENCE</scope>
    <source>
        <strain evidence="6">SAG 7.73</strain>
    </source>
</reference>
<dbReference type="AlphaFoldDB" id="A0A835SQC6"/>
<evidence type="ECO:0000256" key="2">
    <source>
        <dbReference type="ARBA" id="ARBA00022884"/>
    </source>
</evidence>
<dbReference type="EMBL" id="JAEHOC010000038">
    <property type="protein sequence ID" value="KAG2427803.1"/>
    <property type="molecule type" value="Genomic_DNA"/>
</dbReference>
<dbReference type="Gene3D" id="3.30.70.330">
    <property type="match status" value="2"/>
</dbReference>
<dbReference type="InterPro" id="IPR050666">
    <property type="entry name" value="ESRP"/>
</dbReference>
<dbReference type="Proteomes" id="UP000650467">
    <property type="component" value="Unassembled WGS sequence"/>
</dbReference>
<dbReference type="SMART" id="SM00360">
    <property type="entry name" value="RRM"/>
    <property type="match status" value="2"/>
</dbReference>
<dbReference type="SUPFAM" id="SSF54928">
    <property type="entry name" value="RNA-binding domain, RBD"/>
    <property type="match status" value="1"/>
</dbReference>
<evidence type="ECO:0000313" key="6">
    <source>
        <dbReference type="EMBL" id="KAG2427803.1"/>
    </source>
</evidence>
<gene>
    <name evidence="6" type="ORF">HXX76_012127</name>
</gene>
<evidence type="ECO:0000259" key="5">
    <source>
        <dbReference type="PROSITE" id="PS50102"/>
    </source>
</evidence>
<dbReference type="InterPro" id="IPR035979">
    <property type="entry name" value="RBD_domain_sf"/>
</dbReference>
<dbReference type="Pfam" id="PF00076">
    <property type="entry name" value="RRM_1"/>
    <property type="match status" value="2"/>
</dbReference>
<feature type="compositionally biased region" description="Low complexity" evidence="4">
    <location>
        <begin position="1"/>
        <end position="11"/>
    </location>
</feature>
<sequence length="533" mass="55020">MQAAVAQAQAQEHTQGSGGHNHGAHTDSVVKIKSLPFDATQLDIIQFFDAYKLKPNGVQLVVRSDNKPTGEAFVDFETPEEAQRSIKEKDHKVFSEKFGDRYVRLIQVSRKEMQATLALRFGGEGVLKMKGIPFKATAMDVRKFFANYKIKAEGVSFIMHADGRPTGMAFIEFETPQEAVRAMEKDRAKFGPEYGDRFCMLQLVGRHEMEKVTLQRENENTANKLLNGINVLQAAALATQAAFSNPALQPILMGSTAPWLNPIYQGMGLVNPSANSAATAAALAANAQLQVPQAPQPNPMLDPSGLSGPYGAQLQQGPQGLVNGAAALSLLQQQQAQAALQHQQQQDPSGAGWGLDPATAAANNLQLFYQNAAAAGQPDWARAAAAAAAAADPRHAAFAQRNVMRAPPSLAAAAGLGGFVKGGTPPQTGHMGPDLTVIRAAAAAAGTSHLPSGSTLGKPLGLPTALRGGAGLSAPLATLSPAAMASMGSAAALAASAAAGIPGGLQGLPRTVSDSATMAAAAAALAAAGGAVL</sequence>
<feature type="domain" description="RRM" evidence="5">
    <location>
        <begin position="125"/>
        <end position="219"/>
    </location>
</feature>
<dbReference type="PANTHER" id="PTHR13976">
    <property type="entry name" value="HETEROGENEOUS NUCLEAR RIBONUCLEOPROTEIN-RELATED"/>
    <property type="match status" value="1"/>
</dbReference>
<keyword evidence="7" id="KW-1185">Reference proteome</keyword>
<keyword evidence="2 3" id="KW-0694">RNA-binding</keyword>
<dbReference type="PROSITE" id="PS50102">
    <property type="entry name" value="RRM"/>
    <property type="match status" value="2"/>
</dbReference>
<evidence type="ECO:0000313" key="7">
    <source>
        <dbReference type="Proteomes" id="UP000650467"/>
    </source>
</evidence>
<name>A0A835SQC6_CHLIN</name>
<comment type="caution">
    <text evidence="6">The sequence shown here is derived from an EMBL/GenBank/DDBJ whole genome shotgun (WGS) entry which is preliminary data.</text>
</comment>
<protein>
    <recommendedName>
        <fullName evidence="5">RRM domain-containing protein</fullName>
    </recommendedName>
</protein>